<evidence type="ECO:0000256" key="3">
    <source>
        <dbReference type="ARBA" id="ARBA00022691"/>
    </source>
</evidence>
<evidence type="ECO:0000256" key="1">
    <source>
        <dbReference type="ARBA" id="ARBA00022603"/>
    </source>
</evidence>
<evidence type="ECO:0000259" key="4">
    <source>
        <dbReference type="Pfam" id="PF00891"/>
    </source>
</evidence>
<dbReference type="InterPro" id="IPR012967">
    <property type="entry name" value="COMT_dimerisation"/>
</dbReference>
<keyword evidence="1" id="KW-0489">Methyltransferase</keyword>
<dbReference type="Pfam" id="PF00891">
    <property type="entry name" value="Methyltransf_2"/>
    <property type="match status" value="1"/>
</dbReference>
<dbReference type="Gene3D" id="3.40.50.150">
    <property type="entry name" value="Vaccinia Virus protein VP39"/>
    <property type="match status" value="1"/>
</dbReference>
<dbReference type="InterPro" id="IPR016461">
    <property type="entry name" value="COMT-like"/>
</dbReference>
<keyword evidence="2" id="KW-0808">Transferase</keyword>
<dbReference type="SUPFAM" id="SSF46785">
    <property type="entry name" value="Winged helix' DNA-binding domain"/>
    <property type="match status" value="1"/>
</dbReference>
<gene>
    <name evidence="6" type="ORF">G443_003226</name>
</gene>
<protein>
    <submittedName>
        <fullName evidence="6">Dimerization domain-containing protein</fullName>
    </submittedName>
</protein>
<dbReference type="Gene3D" id="1.10.287.1350">
    <property type="match status" value="1"/>
</dbReference>
<dbReference type="Proteomes" id="UP000791080">
    <property type="component" value="Unassembled WGS sequence"/>
</dbReference>
<dbReference type="CDD" id="cd02440">
    <property type="entry name" value="AdoMet_MTases"/>
    <property type="match status" value="1"/>
</dbReference>
<evidence type="ECO:0000259" key="5">
    <source>
        <dbReference type="Pfam" id="PF08100"/>
    </source>
</evidence>
<keyword evidence="3" id="KW-0949">S-adenosyl-L-methionine</keyword>
<dbReference type="RefSeq" id="WP_051313546.1">
    <property type="nucleotide sequence ID" value="NZ_AUBJ02000001.1"/>
</dbReference>
<dbReference type="PANTHER" id="PTHR43712">
    <property type="entry name" value="PUTATIVE (AFU_ORTHOLOGUE AFUA_4G14580)-RELATED"/>
    <property type="match status" value="1"/>
</dbReference>
<organism evidence="6 7">
    <name type="scientific">Actinoalloteichus caeruleus DSM 43889</name>
    <dbReference type="NCBI Taxonomy" id="1120930"/>
    <lineage>
        <taxon>Bacteria</taxon>
        <taxon>Bacillati</taxon>
        <taxon>Actinomycetota</taxon>
        <taxon>Actinomycetes</taxon>
        <taxon>Pseudonocardiales</taxon>
        <taxon>Pseudonocardiaceae</taxon>
        <taxon>Actinoalloteichus</taxon>
        <taxon>Actinoalloteichus cyanogriseus</taxon>
    </lineage>
</organism>
<dbReference type="Pfam" id="PF08100">
    <property type="entry name" value="Dimerisation"/>
    <property type="match status" value="1"/>
</dbReference>
<feature type="domain" description="O-methyltransferase C-terminal" evidence="4">
    <location>
        <begin position="142"/>
        <end position="325"/>
    </location>
</feature>
<name>A0ABT1JLB1_ACTCY</name>
<dbReference type="EMBL" id="AUBJ02000001">
    <property type="protein sequence ID" value="MCP2332956.1"/>
    <property type="molecule type" value="Genomic_DNA"/>
</dbReference>
<dbReference type="InterPro" id="IPR036390">
    <property type="entry name" value="WH_DNA-bd_sf"/>
</dbReference>
<feature type="domain" description="O-methyltransferase dimerisation" evidence="5">
    <location>
        <begin position="16"/>
        <end position="89"/>
    </location>
</feature>
<evidence type="ECO:0000313" key="7">
    <source>
        <dbReference type="Proteomes" id="UP000791080"/>
    </source>
</evidence>
<dbReference type="PROSITE" id="PS51683">
    <property type="entry name" value="SAM_OMT_II"/>
    <property type="match status" value="1"/>
</dbReference>
<accession>A0ABT1JLB1</accession>
<dbReference type="PIRSF" id="PIRSF005739">
    <property type="entry name" value="O-mtase"/>
    <property type="match status" value="1"/>
</dbReference>
<reference evidence="6 7" key="1">
    <citation type="submission" date="2013-07" db="EMBL/GenBank/DDBJ databases">
        <authorList>
            <consortium name="DOE Joint Genome Institute"/>
            <person name="Reeve W."/>
            <person name="Huntemann M."/>
            <person name="Han J."/>
            <person name="Chen A."/>
            <person name="Kyrpides N."/>
            <person name="Mavromatis K."/>
            <person name="Markowitz V."/>
            <person name="Palaniappan K."/>
            <person name="Ivanova N."/>
            <person name="Schaumberg A."/>
            <person name="Pati A."/>
            <person name="Liolios K."/>
            <person name="Nordberg H.P."/>
            <person name="Cantor M.N."/>
            <person name="Hua S.X."/>
            <person name="Woyke T."/>
        </authorList>
    </citation>
    <scope>NUCLEOTIDE SEQUENCE [LARGE SCALE GENOMIC DNA]</scope>
    <source>
        <strain evidence="6 7">DSM 43889</strain>
    </source>
</reference>
<dbReference type="PANTHER" id="PTHR43712:SF2">
    <property type="entry name" value="O-METHYLTRANSFERASE CICE"/>
    <property type="match status" value="1"/>
</dbReference>
<keyword evidence="7" id="KW-1185">Reference proteome</keyword>
<evidence type="ECO:0000313" key="6">
    <source>
        <dbReference type="EMBL" id="MCP2332956.1"/>
    </source>
</evidence>
<dbReference type="InterPro" id="IPR029063">
    <property type="entry name" value="SAM-dependent_MTases_sf"/>
</dbReference>
<evidence type="ECO:0000256" key="2">
    <source>
        <dbReference type="ARBA" id="ARBA00022679"/>
    </source>
</evidence>
<sequence length="347" mass="36430">MSEDGPAPPHDRLAPLLFGFALSRITAVGLRLDLPGLLGDDARSTPELAAECGASVEGLSRLLRALAGIGVLEREGEELFRLTSLGRSLRDDVPGAVGAVLSTYAEPGRWAAWGGLEAAVRTGTPVARPAPNGEPPHDAGAAPERFAFRPGARAVAEAQARALVDGYDFSRYRHLVDLGGGDGTLLAQVLRRHPDCRATVLAAEPGLSAALGVLDEAGVGERCVAEEGDCFAVVPRGGDGYLLSNLLRGWSDEEALVVLRRCRAAVEPGGASLLVVTGLVPEWDDDHSPEAALLSALDDMEMMVTGGGRERRSREYQDLFGAAGLRLDRVVTVPGEVNLHVLEASAV</sequence>
<dbReference type="InterPro" id="IPR036388">
    <property type="entry name" value="WH-like_DNA-bd_sf"/>
</dbReference>
<dbReference type="InterPro" id="IPR001077">
    <property type="entry name" value="COMT_C"/>
</dbReference>
<dbReference type="Gene3D" id="1.10.10.10">
    <property type="entry name" value="Winged helix-like DNA-binding domain superfamily/Winged helix DNA-binding domain"/>
    <property type="match status" value="1"/>
</dbReference>
<dbReference type="SUPFAM" id="SSF53335">
    <property type="entry name" value="S-adenosyl-L-methionine-dependent methyltransferases"/>
    <property type="match status" value="1"/>
</dbReference>
<proteinExistence type="predicted"/>
<comment type="caution">
    <text evidence="6">The sequence shown here is derived from an EMBL/GenBank/DDBJ whole genome shotgun (WGS) entry which is preliminary data.</text>
</comment>
<reference evidence="6 7" key="2">
    <citation type="submission" date="2022-06" db="EMBL/GenBank/DDBJ databases">
        <title>Genomic Encyclopedia of Type Strains, Phase I: the one thousand microbial genomes (KMG-I) project.</title>
        <authorList>
            <person name="Kyrpides N."/>
        </authorList>
    </citation>
    <scope>NUCLEOTIDE SEQUENCE [LARGE SCALE GENOMIC DNA]</scope>
    <source>
        <strain evidence="6 7">DSM 43889</strain>
    </source>
</reference>